<reference evidence="1 2" key="1">
    <citation type="submission" date="2018-12" db="EMBL/GenBank/DDBJ databases">
        <authorList>
            <consortium name="Pathogen Informatics"/>
        </authorList>
    </citation>
    <scope>NUCLEOTIDE SEQUENCE [LARGE SCALE GENOMIC DNA]</scope>
    <source>
        <strain evidence="1 2">NCTC11466</strain>
    </source>
</reference>
<gene>
    <name evidence="1" type="ORF">NCTC11466_02080</name>
</gene>
<evidence type="ECO:0000313" key="1">
    <source>
        <dbReference type="EMBL" id="VEB97307.1"/>
    </source>
</evidence>
<proteinExistence type="predicted"/>
<dbReference type="AlphaFoldDB" id="A0A447V210"/>
<evidence type="ECO:0000313" key="2">
    <source>
        <dbReference type="Proteomes" id="UP000274122"/>
    </source>
</evidence>
<protein>
    <submittedName>
        <fullName evidence="1">Uncharacterized protein</fullName>
    </submittedName>
</protein>
<sequence length="160" mass="18039">MQINYSTILDKKRQMEGKAAARRHRLQQDAIGLMDVLTKSLELPSDYEFDLDNRRLKFIETYVTNQSVLYEKRPASSLPTDGAHVMRFSIGLMVNNATTGGEWIYVPVEMWYEGGELVLVAGKNRSSLRIHGLEAGSGRFNESASLIKSAFIDQLNDPNL</sequence>
<name>A0A447V210_9ENTR</name>
<keyword evidence="2" id="KW-1185">Reference proteome</keyword>
<dbReference type="KEGG" id="clap:NCTC11466_02080"/>
<organism evidence="1 2">
    <name type="scientific">Cedecea lapagei</name>
    <dbReference type="NCBI Taxonomy" id="158823"/>
    <lineage>
        <taxon>Bacteria</taxon>
        <taxon>Pseudomonadati</taxon>
        <taxon>Pseudomonadota</taxon>
        <taxon>Gammaproteobacteria</taxon>
        <taxon>Enterobacterales</taxon>
        <taxon>Enterobacteriaceae</taxon>
        <taxon>Cedecea</taxon>
    </lineage>
</organism>
<dbReference type="Proteomes" id="UP000274122">
    <property type="component" value="Chromosome"/>
</dbReference>
<dbReference type="EMBL" id="LR134201">
    <property type="protein sequence ID" value="VEB97307.1"/>
    <property type="molecule type" value="Genomic_DNA"/>
</dbReference>
<accession>A0A447V210</accession>